<name>A0AA36GTZ0_CYLNA</name>
<evidence type="ECO:0000313" key="4">
    <source>
        <dbReference type="Proteomes" id="UP001176961"/>
    </source>
</evidence>
<feature type="region of interest" description="Disordered" evidence="2">
    <location>
        <begin position="55"/>
        <end position="88"/>
    </location>
</feature>
<evidence type="ECO:0000256" key="1">
    <source>
        <dbReference type="SAM" id="Coils"/>
    </source>
</evidence>
<reference evidence="3" key="1">
    <citation type="submission" date="2023-07" db="EMBL/GenBank/DDBJ databases">
        <authorList>
            <consortium name="CYATHOMIX"/>
        </authorList>
    </citation>
    <scope>NUCLEOTIDE SEQUENCE</scope>
    <source>
        <strain evidence="3">N/A</strain>
    </source>
</reference>
<sequence length="176" mass="19121">MGNALGTLMAKTPQCNGGFDADDIEGEVAIVKSNGVTKMLNGAEYRFGLVTSSASSTSSKSTVDTNSVSSASSSALSKSSIKDEDHGQYAPRIKELTEEIKKAAELKQINTQRMVDAVNEVKKLEVELDRAGQNLSQIQQKFNDHEATVADLRLRAKKVHEQLLIAREADKRRNAV</sequence>
<keyword evidence="1" id="KW-0175">Coiled coil</keyword>
<evidence type="ECO:0000256" key="2">
    <source>
        <dbReference type="SAM" id="MobiDB-lite"/>
    </source>
</evidence>
<dbReference type="AlphaFoldDB" id="A0AA36GTZ0"/>
<accession>A0AA36GTZ0</accession>
<feature type="coiled-coil region" evidence="1">
    <location>
        <begin position="93"/>
        <end position="155"/>
    </location>
</feature>
<evidence type="ECO:0000313" key="3">
    <source>
        <dbReference type="EMBL" id="CAJ0598277.1"/>
    </source>
</evidence>
<feature type="compositionally biased region" description="Low complexity" evidence="2">
    <location>
        <begin position="55"/>
        <end position="79"/>
    </location>
</feature>
<comment type="caution">
    <text evidence="3">The sequence shown here is derived from an EMBL/GenBank/DDBJ whole genome shotgun (WGS) entry which is preliminary data.</text>
</comment>
<dbReference type="Proteomes" id="UP001176961">
    <property type="component" value="Unassembled WGS sequence"/>
</dbReference>
<gene>
    <name evidence="3" type="ORF">CYNAS_LOCUS10260</name>
</gene>
<organism evidence="3 4">
    <name type="scientific">Cylicocyclus nassatus</name>
    <name type="common">Nematode worm</name>
    <dbReference type="NCBI Taxonomy" id="53992"/>
    <lineage>
        <taxon>Eukaryota</taxon>
        <taxon>Metazoa</taxon>
        <taxon>Ecdysozoa</taxon>
        <taxon>Nematoda</taxon>
        <taxon>Chromadorea</taxon>
        <taxon>Rhabditida</taxon>
        <taxon>Rhabditina</taxon>
        <taxon>Rhabditomorpha</taxon>
        <taxon>Strongyloidea</taxon>
        <taxon>Strongylidae</taxon>
        <taxon>Cylicocyclus</taxon>
    </lineage>
</organism>
<dbReference type="EMBL" id="CATQJL010000223">
    <property type="protein sequence ID" value="CAJ0598277.1"/>
    <property type="molecule type" value="Genomic_DNA"/>
</dbReference>
<keyword evidence="4" id="KW-1185">Reference proteome</keyword>
<protein>
    <submittedName>
        <fullName evidence="3">Uncharacterized protein</fullName>
    </submittedName>
</protein>
<proteinExistence type="predicted"/>